<evidence type="ECO:0000313" key="2">
    <source>
        <dbReference type="EMBL" id="MQY27188.1"/>
    </source>
</evidence>
<dbReference type="RefSeq" id="WP_153341945.1">
    <property type="nucleotide sequence ID" value="NZ_WEGI01000005.1"/>
</dbReference>
<keyword evidence="1" id="KW-0472">Membrane</keyword>
<dbReference type="OrthoDB" id="5065240at2"/>
<accession>A0A7K0DNJ8</accession>
<keyword evidence="3" id="KW-1185">Reference proteome</keyword>
<feature type="transmembrane region" description="Helical" evidence="1">
    <location>
        <begin position="7"/>
        <end position="25"/>
    </location>
</feature>
<evidence type="ECO:0000256" key="1">
    <source>
        <dbReference type="SAM" id="Phobius"/>
    </source>
</evidence>
<protein>
    <submittedName>
        <fullName evidence="2">Uncharacterized protein</fullName>
    </submittedName>
</protein>
<gene>
    <name evidence="2" type="ORF">NRB56_27700</name>
</gene>
<keyword evidence="1" id="KW-0812">Transmembrane</keyword>
<dbReference type="Proteomes" id="UP000431401">
    <property type="component" value="Unassembled WGS sequence"/>
</dbReference>
<proteinExistence type="predicted"/>
<keyword evidence="1" id="KW-1133">Transmembrane helix</keyword>
<name>A0A7K0DNJ8_9NOCA</name>
<organism evidence="2 3">
    <name type="scientific">Nocardia aurantia</name>
    <dbReference type="NCBI Taxonomy" id="2585199"/>
    <lineage>
        <taxon>Bacteria</taxon>
        <taxon>Bacillati</taxon>
        <taxon>Actinomycetota</taxon>
        <taxon>Actinomycetes</taxon>
        <taxon>Mycobacteriales</taxon>
        <taxon>Nocardiaceae</taxon>
        <taxon>Nocardia</taxon>
    </lineage>
</organism>
<comment type="caution">
    <text evidence="2">The sequence shown here is derived from an EMBL/GenBank/DDBJ whole genome shotgun (WGS) entry which is preliminary data.</text>
</comment>
<feature type="transmembrane region" description="Helical" evidence="1">
    <location>
        <begin position="45"/>
        <end position="65"/>
    </location>
</feature>
<sequence length="262" mass="28201">MRTAIRAGAAAFFAAAVGWYLWHGLTYRSDALTGDVFGWVGWQLALPIAAVSVLPVAFVLTSGLVTGGNSPRFRDGQLGIGTVESFAQTGLYINDQPQLRIELQVEGAGGEVFRSHAKMIVPLAELALLRPGVVLPVRYLPDRTDRVEIDRSGDRSAVQRAVNETMIRKGLTTRAALDVAERGVAAQAVVQTLSVPGETREDSTAVDLGLLITRPDGSTFTAAVRKFVPQRNIGQVQVGRIVQVRYLAADEREVVLALPVNT</sequence>
<dbReference type="EMBL" id="WEGI01000005">
    <property type="protein sequence ID" value="MQY27188.1"/>
    <property type="molecule type" value="Genomic_DNA"/>
</dbReference>
<evidence type="ECO:0000313" key="3">
    <source>
        <dbReference type="Proteomes" id="UP000431401"/>
    </source>
</evidence>
<dbReference type="AlphaFoldDB" id="A0A7K0DNJ8"/>
<reference evidence="2 3" key="1">
    <citation type="submission" date="2019-10" db="EMBL/GenBank/DDBJ databases">
        <title>Nocardia macrotermitis sp. nov. and Nocardia aurantia sp. nov., isolated from the gut of fungus growing-termite Macrotermes natalensis.</title>
        <authorList>
            <person name="Benndorf R."/>
            <person name="Schwitalla J."/>
            <person name="Martin K."/>
            <person name="De Beer W."/>
            <person name="Kaster A.-K."/>
            <person name="Vollmers J."/>
            <person name="Poulsen M."/>
            <person name="Beemelmanns C."/>
        </authorList>
    </citation>
    <scope>NUCLEOTIDE SEQUENCE [LARGE SCALE GENOMIC DNA]</scope>
    <source>
        <strain evidence="2 3">RB56</strain>
    </source>
</reference>